<dbReference type="GO" id="GO:1990904">
    <property type="term" value="C:ribonucleoprotein complex"/>
    <property type="evidence" value="ECO:0007669"/>
    <property type="project" value="UniProtKB-KW"/>
</dbReference>
<dbReference type="AlphaFoldDB" id="A0AA36HSC4"/>
<keyword evidence="2" id="KW-0689">Ribosomal protein</keyword>
<dbReference type="PANTHER" id="PTHR21349:SF0">
    <property type="entry name" value="LARGE RIBOSOMAL SUBUNIT PROTEIN BL21M"/>
    <property type="match status" value="1"/>
</dbReference>
<comment type="caution">
    <text evidence="6">The sequence shown here is derived from an EMBL/GenBank/DDBJ whole genome shotgun (WGS) entry which is preliminary data.</text>
</comment>
<evidence type="ECO:0000256" key="2">
    <source>
        <dbReference type="ARBA" id="ARBA00022980"/>
    </source>
</evidence>
<dbReference type="SUPFAM" id="SSF141091">
    <property type="entry name" value="L21p-like"/>
    <property type="match status" value="1"/>
</dbReference>
<dbReference type="Proteomes" id="UP001178507">
    <property type="component" value="Unassembled WGS sequence"/>
</dbReference>
<evidence type="ECO:0000256" key="1">
    <source>
        <dbReference type="ARBA" id="ARBA00008563"/>
    </source>
</evidence>
<dbReference type="GO" id="GO:0005840">
    <property type="term" value="C:ribosome"/>
    <property type="evidence" value="ECO:0007669"/>
    <property type="project" value="UniProtKB-KW"/>
</dbReference>
<dbReference type="HAMAP" id="MF_01363">
    <property type="entry name" value="Ribosomal_bL21"/>
    <property type="match status" value="1"/>
</dbReference>
<proteinExistence type="inferred from homology"/>
<dbReference type="InterPro" id="IPR028909">
    <property type="entry name" value="bL21-like"/>
</dbReference>
<dbReference type="InterPro" id="IPR001787">
    <property type="entry name" value="Ribosomal_bL21"/>
</dbReference>
<evidence type="ECO:0000256" key="4">
    <source>
        <dbReference type="ARBA" id="ARBA00044129"/>
    </source>
</evidence>
<dbReference type="PANTHER" id="PTHR21349">
    <property type="entry name" value="50S RIBOSOMAL PROTEIN L21"/>
    <property type="match status" value="1"/>
</dbReference>
<feature type="compositionally biased region" description="Basic residues" evidence="5">
    <location>
        <begin position="108"/>
        <end position="118"/>
    </location>
</feature>
<organism evidence="6 7">
    <name type="scientific">Effrenium voratum</name>
    <dbReference type="NCBI Taxonomy" id="2562239"/>
    <lineage>
        <taxon>Eukaryota</taxon>
        <taxon>Sar</taxon>
        <taxon>Alveolata</taxon>
        <taxon>Dinophyceae</taxon>
        <taxon>Suessiales</taxon>
        <taxon>Symbiodiniaceae</taxon>
        <taxon>Effrenium</taxon>
    </lineage>
</organism>
<dbReference type="InterPro" id="IPR036164">
    <property type="entry name" value="bL21-like_sf"/>
</dbReference>
<dbReference type="GO" id="GO:0005737">
    <property type="term" value="C:cytoplasm"/>
    <property type="evidence" value="ECO:0007669"/>
    <property type="project" value="UniProtKB-ARBA"/>
</dbReference>
<keyword evidence="7" id="KW-1185">Reference proteome</keyword>
<name>A0AA36HSC4_9DINO</name>
<dbReference type="Gene3D" id="1.10.150.20">
    <property type="entry name" value="5' to 3' exonuclease, C-terminal subdomain"/>
    <property type="match status" value="1"/>
</dbReference>
<comment type="similarity">
    <text evidence="1">Belongs to the bacterial ribosomal protein bL21 family.</text>
</comment>
<evidence type="ECO:0000313" key="7">
    <source>
        <dbReference type="Proteomes" id="UP001178507"/>
    </source>
</evidence>
<dbReference type="GO" id="GO:0003735">
    <property type="term" value="F:structural constituent of ribosome"/>
    <property type="evidence" value="ECO:0007669"/>
    <property type="project" value="InterPro"/>
</dbReference>
<dbReference type="GO" id="GO:0006412">
    <property type="term" value="P:translation"/>
    <property type="evidence" value="ECO:0007669"/>
    <property type="project" value="InterPro"/>
</dbReference>
<evidence type="ECO:0000256" key="3">
    <source>
        <dbReference type="ARBA" id="ARBA00023274"/>
    </source>
</evidence>
<evidence type="ECO:0000256" key="5">
    <source>
        <dbReference type="SAM" id="MobiDB-lite"/>
    </source>
</evidence>
<reference evidence="6" key="1">
    <citation type="submission" date="2023-08" db="EMBL/GenBank/DDBJ databases">
        <authorList>
            <person name="Chen Y."/>
            <person name="Shah S."/>
            <person name="Dougan E. K."/>
            <person name="Thang M."/>
            <person name="Chan C."/>
        </authorList>
    </citation>
    <scope>NUCLEOTIDE SEQUENCE</scope>
</reference>
<protein>
    <recommendedName>
        <fullName evidence="4">Large ribosomal subunit protein bL21m</fullName>
    </recommendedName>
</protein>
<keyword evidence="3" id="KW-0687">Ribonucleoprotein</keyword>
<dbReference type="EMBL" id="CAUJNA010000187">
    <property type="protein sequence ID" value="CAJ1373323.1"/>
    <property type="molecule type" value="Genomic_DNA"/>
</dbReference>
<gene>
    <name evidence="6" type="ORF">EVOR1521_LOCUS3176</name>
</gene>
<accession>A0AA36HSC4</accession>
<sequence length="223" mass="24040">MFAVIKTGGKQYTVAADDLLKVEKLDAEAGGTVTFEDVLMVGNGTDTTVGAPTVEGASVVAEVVDQGRGRKIIIFKKRRRQNSRRRNGHRQSYTLVKVTDILTGGAKPAKKAAPKKAAPKADEPKAEAAPKAEEAKADVKEAKKEEAAVEPLFTAPEGKDDLKKISGVGPVLEKKLNALGITTYEQIVNFSAEDIARVDEVLNFKGRIERDNWVEQAKELAGN</sequence>
<feature type="compositionally biased region" description="Basic and acidic residues" evidence="5">
    <location>
        <begin position="119"/>
        <end position="147"/>
    </location>
</feature>
<evidence type="ECO:0000313" key="6">
    <source>
        <dbReference type="EMBL" id="CAJ1373323.1"/>
    </source>
</evidence>
<dbReference type="Pfam" id="PF14520">
    <property type="entry name" value="HHH_5"/>
    <property type="match status" value="1"/>
</dbReference>
<dbReference type="NCBIfam" id="TIGR00061">
    <property type="entry name" value="L21"/>
    <property type="match status" value="1"/>
</dbReference>
<dbReference type="NCBIfam" id="NF008916">
    <property type="entry name" value="PRK12278.1-4"/>
    <property type="match status" value="1"/>
</dbReference>
<dbReference type="GO" id="GO:0003723">
    <property type="term" value="F:RNA binding"/>
    <property type="evidence" value="ECO:0007669"/>
    <property type="project" value="InterPro"/>
</dbReference>
<dbReference type="Pfam" id="PF00829">
    <property type="entry name" value="Ribosomal_L21p"/>
    <property type="match status" value="1"/>
</dbReference>
<feature type="region of interest" description="Disordered" evidence="5">
    <location>
        <begin position="106"/>
        <end position="148"/>
    </location>
</feature>